<evidence type="ECO:0000313" key="3">
    <source>
        <dbReference type="Proteomes" id="UP000244335"/>
    </source>
</evidence>
<dbReference type="Pfam" id="PF05050">
    <property type="entry name" value="Methyltransf_21"/>
    <property type="match status" value="1"/>
</dbReference>
<sequence length="251" mass="28237">MTKMGFGWLKHANNVRKNRRRADKVLRKAMDGTVAYGQEGEDLVLASIFFRLNGMKKKTKGFYVDVGAHHPFTYSNTAVFSSIGWTGINIEPSPDAIRLFDKYRPLDLNVQSGVGIQRGELDYFMFVEAALNTFDAEVAAYHKNTGRKFLGVKRISVRPLSDILESAVDVSQPIDLLNVDVEGFDLQVLQSNNWEKFQPRVVAIEQHALGLEDVLRSEVALYLKGFGYTAWAKTASTILYVSPADVRFLRP</sequence>
<keyword evidence="2" id="KW-0489">Methyltransferase</keyword>
<keyword evidence="2" id="KW-0808">Transferase</keyword>
<dbReference type="GO" id="GO:0005737">
    <property type="term" value="C:cytoplasm"/>
    <property type="evidence" value="ECO:0007669"/>
    <property type="project" value="GOC"/>
</dbReference>
<dbReference type="GO" id="GO:0006888">
    <property type="term" value="P:endoplasmic reticulum to Golgi vesicle-mediated transport"/>
    <property type="evidence" value="ECO:0007669"/>
    <property type="project" value="TreeGrafter"/>
</dbReference>
<dbReference type="InterPro" id="IPR029063">
    <property type="entry name" value="SAM-dependent_MTases_sf"/>
</dbReference>
<dbReference type="InterPro" id="IPR006342">
    <property type="entry name" value="FkbM_mtfrase"/>
</dbReference>
<feature type="domain" description="Methyltransferase FkbM" evidence="1">
    <location>
        <begin position="65"/>
        <end position="228"/>
    </location>
</feature>
<dbReference type="PANTHER" id="PTHR34009:SF2">
    <property type="entry name" value="PROTEIN STAR"/>
    <property type="match status" value="1"/>
</dbReference>
<dbReference type="RefSeq" id="WP_112521339.1">
    <property type="nucleotide sequence ID" value="NZ_QDFR01000001.1"/>
</dbReference>
<dbReference type="GO" id="GO:0032259">
    <property type="term" value="P:methylation"/>
    <property type="evidence" value="ECO:0007669"/>
    <property type="project" value="UniProtKB-KW"/>
</dbReference>
<evidence type="ECO:0000259" key="1">
    <source>
        <dbReference type="Pfam" id="PF05050"/>
    </source>
</evidence>
<dbReference type="Proteomes" id="UP000244335">
    <property type="component" value="Unassembled WGS sequence"/>
</dbReference>
<dbReference type="InterPro" id="IPR053202">
    <property type="entry name" value="EGF_Rcpt_Signaling_Reg"/>
</dbReference>
<reference evidence="2 3" key="1">
    <citation type="submission" date="2018-04" db="EMBL/GenBank/DDBJ databases">
        <authorList>
            <person name="Hagen T."/>
        </authorList>
    </citation>
    <scope>NUCLEOTIDE SEQUENCE [LARGE SCALE GENOMIC DNA]</scope>
    <source>
        <strain evidence="2 3">TPD7009</strain>
    </source>
</reference>
<organism evidence="2 3">
    <name type="scientific">Rhizobium rhizogenes</name>
    <name type="common">Agrobacterium rhizogenes</name>
    <dbReference type="NCBI Taxonomy" id="359"/>
    <lineage>
        <taxon>Bacteria</taxon>
        <taxon>Pseudomonadati</taxon>
        <taxon>Pseudomonadota</taxon>
        <taxon>Alphaproteobacteria</taxon>
        <taxon>Hyphomicrobiales</taxon>
        <taxon>Rhizobiaceae</taxon>
        <taxon>Rhizobium/Agrobacterium group</taxon>
        <taxon>Rhizobium</taxon>
    </lineage>
</organism>
<dbReference type="AlphaFoldDB" id="A0AA92HAW2"/>
<dbReference type="NCBIfam" id="TIGR01444">
    <property type="entry name" value="fkbM_fam"/>
    <property type="match status" value="1"/>
</dbReference>
<dbReference type="PANTHER" id="PTHR34009">
    <property type="entry name" value="PROTEIN STAR"/>
    <property type="match status" value="1"/>
</dbReference>
<dbReference type="Gene3D" id="3.40.50.150">
    <property type="entry name" value="Vaccinia Virus protein VP39"/>
    <property type="match status" value="1"/>
</dbReference>
<evidence type="ECO:0000313" key="2">
    <source>
        <dbReference type="EMBL" id="PVE56810.1"/>
    </source>
</evidence>
<gene>
    <name evidence="2" type="ORF">DC430_03330</name>
</gene>
<dbReference type="GO" id="GO:0005886">
    <property type="term" value="C:plasma membrane"/>
    <property type="evidence" value="ECO:0007669"/>
    <property type="project" value="TreeGrafter"/>
</dbReference>
<dbReference type="GO" id="GO:0016197">
    <property type="term" value="P:endosomal transport"/>
    <property type="evidence" value="ECO:0007669"/>
    <property type="project" value="TreeGrafter"/>
</dbReference>
<dbReference type="GO" id="GO:0008168">
    <property type="term" value="F:methyltransferase activity"/>
    <property type="evidence" value="ECO:0007669"/>
    <property type="project" value="UniProtKB-KW"/>
</dbReference>
<proteinExistence type="predicted"/>
<comment type="caution">
    <text evidence="2">The sequence shown here is derived from an EMBL/GenBank/DDBJ whole genome shotgun (WGS) entry which is preliminary data.</text>
</comment>
<dbReference type="SUPFAM" id="SSF53335">
    <property type="entry name" value="S-adenosyl-L-methionine-dependent methyltransferases"/>
    <property type="match status" value="1"/>
</dbReference>
<accession>A0AA92HAW2</accession>
<protein>
    <submittedName>
        <fullName evidence="2">SAM-dependent methyltransferase</fullName>
    </submittedName>
</protein>
<dbReference type="EMBL" id="QDFR01000001">
    <property type="protein sequence ID" value="PVE56810.1"/>
    <property type="molecule type" value="Genomic_DNA"/>
</dbReference>
<name>A0AA92HAW2_RHIRH</name>